<feature type="transmembrane region" description="Helical" evidence="2">
    <location>
        <begin position="142"/>
        <end position="167"/>
    </location>
</feature>
<proteinExistence type="predicted"/>
<dbReference type="AlphaFoldDB" id="A0A4Y7PXF2"/>
<evidence type="ECO:0000256" key="1">
    <source>
        <dbReference type="SAM" id="MobiDB-lite"/>
    </source>
</evidence>
<evidence type="ECO:0000259" key="3">
    <source>
        <dbReference type="Pfam" id="PF20151"/>
    </source>
</evidence>
<organism evidence="4 5">
    <name type="scientific">Rickenella mellea</name>
    <dbReference type="NCBI Taxonomy" id="50990"/>
    <lineage>
        <taxon>Eukaryota</taxon>
        <taxon>Fungi</taxon>
        <taxon>Dikarya</taxon>
        <taxon>Basidiomycota</taxon>
        <taxon>Agaricomycotina</taxon>
        <taxon>Agaricomycetes</taxon>
        <taxon>Hymenochaetales</taxon>
        <taxon>Rickenellaceae</taxon>
        <taxon>Rickenella</taxon>
    </lineage>
</organism>
<evidence type="ECO:0000256" key="2">
    <source>
        <dbReference type="SAM" id="Phobius"/>
    </source>
</evidence>
<reference evidence="4 5" key="1">
    <citation type="submission" date="2018-06" db="EMBL/GenBank/DDBJ databases">
        <title>A transcriptomic atlas of mushroom development highlights an independent origin of complex multicellularity.</title>
        <authorList>
            <consortium name="DOE Joint Genome Institute"/>
            <person name="Krizsan K."/>
            <person name="Almasi E."/>
            <person name="Merenyi Z."/>
            <person name="Sahu N."/>
            <person name="Viragh M."/>
            <person name="Koszo T."/>
            <person name="Mondo S."/>
            <person name="Kiss B."/>
            <person name="Balint B."/>
            <person name="Kues U."/>
            <person name="Barry K."/>
            <person name="Hegedus J.C."/>
            <person name="Henrissat B."/>
            <person name="Johnson J."/>
            <person name="Lipzen A."/>
            <person name="Ohm R."/>
            <person name="Nagy I."/>
            <person name="Pangilinan J."/>
            <person name="Yan J."/>
            <person name="Xiong Y."/>
            <person name="Grigoriev I.V."/>
            <person name="Hibbett D.S."/>
            <person name="Nagy L.G."/>
        </authorList>
    </citation>
    <scope>NUCLEOTIDE SEQUENCE [LARGE SCALE GENOMIC DNA]</scope>
    <source>
        <strain evidence="4 5">SZMC22713</strain>
    </source>
</reference>
<feature type="transmembrane region" description="Helical" evidence="2">
    <location>
        <begin position="112"/>
        <end position="130"/>
    </location>
</feature>
<keyword evidence="5" id="KW-1185">Reference proteome</keyword>
<protein>
    <recommendedName>
        <fullName evidence="3">DUF6533 domain-containing protein</fullName>
    </recommendedName>
</protein>
<dbReference type="VEuPathDB" id="FungiDB:BD410DRAFT_841904"/>
<accession>A0A4Y7PXF2</accession>
<evidence type="ECO:0000313" key="4">
    <source>
        <dbReference type="EMBL" id="TDL19751.1"/>
    </source>
</evidence>
<evidence type="ECO:0000313" key="5">
    <source>
        <dbReference type="Proteomes" id="UP000294933"/>
    </source>
</evidence>
<dbReference type="OrthoDB" id="3052633at2759"/>
<feature type="region of interest" description="Disordered" evidence="1">
    <location>
        <begin position="307"/>
        <end position="328"/>
    </location>
</feature>
<keyword evidence="2" id="KW-0812">Transmembrane</keyword>
<dbReference type="EMBL" id="ML170194">
    <property type="protein sequence ID" value="TDL19751.1"/>
    <property type="molecule type" value="Genomic_DNA"/>
</dbReference>
<feature type="domain" description="DUF6533" evidence="3">
    <location>
        <begin position="22"/>
        <end position="64"/>
    </location>
</feature>
<name>A0A4Y7PXF2_9AGAM</name>
<gene>
    <name evidence="4" type="ORF">BD410DRAFT_841904</name>
</gene>
<keyword evidence="2" id="KW-1133">Transmembrane helix</keyword>
<keyword evidence="2" id="KW-0472">Membrane</keyword>
<dbReference type="InterPro" id="IPR045340">
    <property type="entry name" value="DUF6533"/>
</dbReference>
<dbReference type="Proteomes" id="UP000294933">
    <property type="component" value="Unassembled WGS sequence"/>
</dbReference>
<sequence length="328" mass="37737">MAVELPTDQLSNILHYISLARYSDLVALVVLVYDYLLTFDLEFSQVWCQRVSLASSLFLWIRYMHPLKIILQLKLAFASPSNLDDSVGPSDMYYYYRKSLISFAQGCLSRQIANILEVITPLVVILIFVNRTWAIYLKSRKILILFGSLGAGLAILKIVLLIVGVSYNVRWEELCAEIGPHGYSTISRMMWVDTMKAHILLTDFTCRLLHTIAFFDFTFDSAVFWSTFYKTFHIARDMRLQRNPNSITYWILRDAFMYYLTRISLITHFTPLQVAFGSHLSMAEFRTTGVIRPELESSAYTSVLRRPPTTADVGRHPPPRSGKVRPAY</sequence>
<dbReference type="Pfam" id="PF20151">
    <property type="entry name" value="DUF6533"/>
    <property type="match status" value="1"/>
</dbReference>